<feature type="transmembrane region" description="Helical" evidence="1">
    <location>
        <begin position="17"/>
        <end position="36"/>
    </location>
</feature>
<dbReference type="Proteomes" id="UP000005019">
    <property type="component" value="Unassembled WGS sequence"/>
</dbReference>
<feature type="transmembrane region" description="Helical" evidence="1">
    <location>
        <begin position="48"/>
        <end position="65"/>
    </location>
</feature>
<dbReference type="OrthoDB" id="8561861at2"/>
<proteinExistence type="predicted"/>
<evidence type="ECO:0000313" key="2">
    <source>
        <dbReference type="EMBL" id="EGK71534.1"/>
    </source>
</evidence>
<organism evidence="2 3">
    <name type="scientific">Methyloversatilis universalis (strain ATCC BAA-1314 / DSM 25237 / JCM 13912 / CCUG 52030 / FAM5)</name>
    <dbReference type="NCBI Taxonomy" id="1000565"/>
    <lineage>
        <taxon>Bacteria</taxon>
        <taxon>Pseudomonadati</taxon>
        <taxon>Pseudomonadota</taxon>
        <taxon>Betaproteobacteria</taxon>
        <taxon>Nitrosomonadales</taxon>
        <taxon>Sterolibacteriaceae</taxon>
        <taxon>Methyloversatilis</taxon>
    </lineage>
</organism>
<dbReference type="STRING" id="1000565.METUNv1_02223"/>
<reference evidence="2 3" key="1">
    <citation type="journal article" date="2011" name="J. Bacteriol.">
        <title>Genome sequence of Methyloversatilis universalis FAM5T, a methylotrophic representative of the order Rhodocyclales.</title>
        <authorList>
            <person name="Kittichotirat W."/>
            <person name="Good N.M."/>
            <person name="Hall R."/>
            <person name="Bringel F."/>
            <person name="Lajus A."/>
            <person name="Medigue C."/>
            <person name="Smalley N.E."/>
            <person name="Beck D."/>
            <person name="Bumgarner R."/>
            <person name="Vuilleumier S."/>
            <person name="Kalyuzhnaya M.G."/>
        </authorList>
    </citation>
    <scope>NUCLEOTIDE SEQUENCE [LARGE SCALE GENOMIC DNA]</scope>
    <source>
        <strain evidence="3">ATCC BAA-1314 / JCM 13912 / FAM5</strain>
    </source>
</reference>
<keyword evidence="3" id="KW-1185">Reference proteome</keyword>
<evidence type="ECO:0000256" key="1">
    <source>
        <dbReference type="SAM" id="Phobius"/>
    </source>
</evidence>
<dbReference type="RefSeq" id="WP_008061646.1">
    <property type="nucleotide sequence ID" value="NZ_AFHG01000050.1"/>
</dbReference>
<keyword evidence="1" id="KW-0812">Transmembrane</keyword>
<dbReference type="EMBL" id="AFHG01000050">
    <property type="protein sequence ID" value="EGK71534.1"/>
    <property type="molecule type" value="Genomic_DNA"/>
</dbReference>
<comment type="caution">
    <text evidence="2">The sequence shown here is derived from an EMBL/GenBank/DDBJ whole genome shotgun (WGS) entry which is preliminary data.</text>
</comment>
<keyword evidence="1" id="KW-0472">Membrane</keyword>
<dbReference type="AlphaFoldDB" id="F5RD63"/>
<protein>
    <submittedName>
        <fullName evidence="2">Uncharacterized protein</fullName>
    </submittedName>
</protein>
<evidence type="ECO:0000313" key="3">
    <source>
        <dbReference type="Proteomes" id="UP000005019"/>
    </source>
</evidence>
<accession>F5RD63</accession>
<sequence>MNWHTVYDLSTADAHEYIGFVLFGAGMLVLAGGFLWRARRRGERSPTAKVVAGFGVLVAVLGYGVNTWDQNRLATHLAAGEVQTVEGAVFAHARWREDITDSRRDSTRRYRHWERVVVGGVTFIWPPGAQQPGFTNAQTPPLDLHDGQWLRITWVEDVADEASQRRIVKLETGDPPAGYAAPAAGGFGVPTAVLPGAPYPSVLK</sequence>
<name>F5RD63_METUF</name>
<keyword evidence="1" id="KW-1133">Transmembrane helix</keyword>
<gene>
    <name evidence="2" type="ORF">METUNv1_02223</name>
</gene>